<comment type="caution">
    <text evidence="1">The sequence shown here is derived from an EMBL/GenBank/DDBJ whole genome shotgun (WGS) entry which is preliminary data.</text>
</comment>
<dbReference type="RefSeq" id="XP_040741319.1">
    <property type="nucleotide sequence ID" value="XM_040888219.1"/>
</dbReference>
<dbReference type="STRING" id="61395.A0A1Y1W1V7"/>
<keyword evidence="2" id="KW-1185">Reference proteome</keyword>
<dbReference type="GeneID" id="63804867"/>
<accession>A0A1Y1W1V7</accession>
<organism evidence="1 2">
    <name type="scientific">Linderina pennispora</name>
    <dbReference type="NCBI Taxonomy" id="61395"/>
    <lineage>
        <taxon>Eukaryota</taxon>
        <taxon>Fungi</taxon>
        <taxon>Fungi incertae sedis</taxon>
        <taxon>Zoopagomycota</taxon>
        <taxon>Kickxellomycotina</taxon>
        <taxon>Kickxellomycetes</taxon>
        <taxon>Kickxellales</taxon>
        <taxon>Kickxellaceae</taxon>
        <taxon>Linderina</taxon>
    </lineage>
</organism>
<dbReference type="Proteomes" id="UP000193922">
    <property type="component" value="Unassembled WGS sequence"/>
</dbReference>
<dbReference type="PANTHER" id="PTHR39473:SF1">
    <property type="entry name" value="DINB-LIKE DOMAIN-CONTAINING PROTEIN"/>
    <property type="match status" value="1"/>
</dbReference>
<protein>
    <recommendedName>
        <fullName evidence="3">DinB-like domain-containing protein</fullName>
    </recommendedName>
</protein>
<name>A0A1Y1W1V7_9FUNG</name>
<proteinExistence type="predicted"/>
<sequence>MDSNTTDQLFDSATTTLAQLTQTIHGLDASTYTRDSSALPGSTIGKHVRHILDHFNLLGCNADTMSVNYAQRIRNVSTESDVQAGLEAIRQAVACAEGLRKQGVEAGEAIEVVDVMSSGSEVALMSTVGRELWFCVHHMVHHNAVIAQLFFEFGLTPSLKTAYAPSTLKASK</sequence>
<reference evidence="1 2" key="1">
    <citation type="submission" date="2016-07" db="EMBL/GenBank/DDBJ databases">
        <title>Pervasive Adenine N6-methylation of Active Genes in Fungi.</title>
        <authorList>
            <consortium name="DOE Joint Genome Institute"/>
            <person name="Mondo S.J."/>
            <person name="Dannebaum R.O."/>
            <person name="Kuo R.C."/>
            <person name="Labutti K."/>
            <person name="Haridas S."/>
            <person name="Kuo A."/>
            <person name="Salamov A."/>
            <person name="Ahrendt S.R."/>
            <person name="Lipzen A."/>
            <person name="Sullivan W."/>
            <person name="Andreopoulos W.B."/>
            <person name="Clum A."/>
            <person name="Lindquist E."/>
            <person name="Daum C."/>
            <person name="Ramamoorthy G.K."/>
            <person name="Gryganskyi A."/>
            <person name="Culley D."/>
            <person name="Magnuson J.K."/>
            <person name="James T.Y."/>
            <person name="O'Malley M.A."/>
            <person name="Stajich J.E."/>
            <person name="Spatafora J.W."/>
            <person name="Visel A."/>
            <person name="Grigoriev I.V."/>
        </authorList>
    </citation>
    <scope>NUCLEOTIDE SEQUENCE [LARGE SCALE GENOMIC DNA]</scope>
    <source>
        <strain evidence="1 2">ATCC 12442</strain>
    </source>
</reference>
<dbReference type="OrthoDB" id="5564877at2759"/>
<evidence type="ECO:0008006" key="3">
    <source>
        <dbReference type="Google" id="ProtNLM"/>
    </source>
</evidence>
<dbReference type="AlphaFoldDB" id="A0A1Y1W1V7"/>
<evidence type="ECO:0000313" key="1">
    <source>
        <dbReference type="EMBL" id="ORX67432.1"/>
    </source>
</evidence>
<evidence type="ECO:0000313" key="2">
    <source>
        <dbReference type="Proteomes" id="UP000193922"/>
    </source>
</evidence>
<dbReference type="PANTHER" id="PTHR39473">
    <property type="match status" value="1"/>
</dbReference>
<gene>
    <name evidence="1" type="ORF">DL89DRAFT_269250</name>
</gene>
<dbReference type="EMBL" id="MCFD01000012">
    <property type="protein sequence ID" value="ORX67432.1"/>
    <property type="molecule type" value="Genomic_DNA"/>
</dbReference>